<evidence type="ECO:0000313" key="6">
    <source>
        <dbReference type="Proteomes" id="UP000230821"/>
    </source>
</evidence>
<keyword evidence="2" id="KW-0808">Transferase</keyword>
<evidence type="ECO:0000259" key="4">
    <source>
        <dbReference type="Pfam" id="PF00198"/>
    </source>
</evidence>
<dbReference type="Gene3D" id="3.30.559.10">
    <property type="entry name" value="Chloramphenicol acetyltransferase-like domain"/>
    <property type="match status" value="1"/>
</dbReference>
<dbReference type="PANTHER" id="PTHR43178:SF5">
    <property type="entry name" value="LIPOAMIDE ACYLTRANSFERASE COMPONENT OF BRANCHED-CHAIN ALPHA-KETO ACID DEHYDROGENASE COMPLEX, MITOCHONDRIAL"/>
    <property type="match status" value="1"/>
</dbReference>
<dbReference type="GO" id="GO:0031405">
    <property type="term" value="F:lipoic acid binding"/>
    <property type="evidence" value="ECO:0007669"/>
    <property type="project" value="TreeGrafter"/>
</dbReference>
<dbReference type="EMBL" id="PDSK01000098">
    <property type="protein sequence ID" value="PIE33472.1"/>
    <property type="molecule type" value="Genomic_DNA"/>
</dbReference>
<reference evidence="5 6" key="1">
    <citation type="submission" date="2017-10" db="EMBL/GenBank/DDBJ databases">
        <title>Novel microbial diversity and functional potential in the marine mammal oral microbiome.</title>
        <authorList>
            <person name="Dudek N.K."/>
            <person name="Sun C.L."/>
            <person name="Burstein D."/>
            <person name="Kantor R.S."/>
            <person name="Aliaga Goltsman D.S."/>
            <person name="Bik E.M."/>
            <person name="Thomas B.C."/>
            <person name="Banfield J.F."/>
            <person name="Relman D.A."/>
        </authorList>
    </citation>
    <scope>NUCLEOTIDE SEQUENCE [LARGE SCALE GENOMIC DNA]</scope>
    <source>
        <strain evidence="5">DOLJORAL78_47_16</strain>
    </source>
</reference>
<name>A0A2G6KEU2_9BACT</name>
<dbReference type="Proteomes" id="UP000230821">
    <property type="component" value="Unassembled WGS sequence"/>
</dbReference>
<evidence type="ECO:0000313" key="5">
    <source>
        <dbReference type="EMBL" id="PIE33472.1"/>
    </source>
</evidence>
<organism evidence="5 6">
    <name type="scientific">candidate division KSB3 bacterium</name>
    <dbReference type="NCBI Taxonomy" id="2044937"/>
    <lineage>
        <taxon>Bacteria</taxon>
        <taxon>candidate division KSB3</taxon>
    </lineage>
</organism>
<evidence type="ECO:0000256" key="2">
    <source>
        <dbReference type="ARBA" id="ARBA00022679"/>
    </source>
</evidence>
<dbReference type="InterPro" id="IPR023213">
    <property type="entry name" value="CAT-like_dom_sf"/>
</dbReference>
<evidence type="ECO:0000256" key="3">
    <source>
        <dbReference type="ARBA" id="ARBA00023315"/>
    </source>
</evidence>
<dbReference type="Pfam" id="PF00198">
    <property type="entry name" value="2-oxoacid_dh"/>
    <property type="match status" value="1"/>
</dbReference>
<feature type="domain" description="2-oxoacid dehydrogenase acyltransferase catalytic" evidence="4">
    <location>
        <begin position="32"/>
        <end position="226"/>
    </location>
</feature>
<dbReference type="InterPro" id="IPR050743">
    <property type="entry name" value="2-oxoacid_DH_E2_comp"/>
</dbReference>
<comment type="cofactor">
    <cofactor evidence="1">
        <name>(R)-lipoate</name>
        <dbReference type="ChEBI" id="CHEBI:83088"/>
    </cofactor>
</comment>
<protein>
    <recommendedName>
        <fullName evidence="4">2-oxoacid dehydrogenase acyltransferase catalytic domain-containing protein</fullName>
    </recommendedName>
</protein>
<gene>
    <name evidence="5" type="ORF">CSA56_11755</name>
</gene>
<dbReference type="InterPro" id="IPR001078">
    <property type="entry name" value="2-oxoacid_DH_actylTfrase"/>
</dbReference>
<dbReference type="GO" id="GO:0005737">
    <property type="term" value="C:cytoplasm"/>
    <property type="evidence" value="ECO:0007669"/>
    <property type="project" value="TreeGrafter"/>
</dbReference>
<evidence type="ECO:0000256" key="1">
    <source>
        <dbReference type="ARBA" id="ARBA00001938"/>
    </source>
</evidence>
<dbReference type="PANTHER" id="PTHR43178">
    <property type="entry name" value="DIHYDROLIPOAMIDE ACETYLTRANSFERASE COMPONENT OF PYRUVATE DEHYDROGENASE COMPLEX"/>
    <property type="match status" value="1"/>
</dbReference>
<dbReference type="SUPFAM" id="SSF52777">
    <property type="entry name" value="CoA-dependent acyltransferases"/>
    <property type="match status" value="1"/>
</dbReference>
<dbReference type="AlphaFoldDB" id="A0A2G6KEU2"/>
<comment type="caution">
    <text evidence="5">The sequence shown here is derived from an EMBL/GenBank/DDBJ whole genome shotgun (WGS) entry which is preliminary data.</text>
</comment>
<sequence>MTHDDYLDANTQASVQAEEVLTLDHIRTERFSSIPQFQVSIEIDASTMLERINACAEDHRPSFTTLLIHEVGQVIQSFPLMNATFTSDETIQLHPHVHIAVAVDTPAGTTFPVLQNVTQQPVMHLHHEIRRLTEKARDAGLDPEETENATLTLINLGKFGVAEARVNVKPPQITALTVGAINYRLVMTGNRIINVPFFRVNVACDARVVDATMPAKFLQKLEDGLEG</sequence>
<keyword evidence="3" id="KW-0012">Acyltransferase</keyword>
<proteinExistence type="predicted"/>
<dbReference type="GO" id="GO:0016407">
    <property type="term" value="F:acetyltransferase activity"/>
    <property type="evidence" value="ECO:0007669"/>
    <property type="project" value="TreeGrafter"/>
</dbReference>
<accession>A0A2G6KEU2</accession>